<reference evidence="7 8" key="1">
    <citation type="submission" date="2018-01" db="EMBL/GenBank/DDBJ databases">
        <title>Whole genome sequencing of Histamine producing bacteria.</title>
        <authorList>
            <person name="Butler K."/>
        </authorList>
    </citation>
    <scope>NUCLEOTIDE SEQUENCE [LARGE SCALE GENOMIC DNA]</scope>
    <source>
        <strain evidence="7 8">NCIMB 13481</strain>
    </source>
</reference>
<dbReference type="EMBL" id="PYLW01000003">
    <property type="protein sequence ID" value="PSV98599.1"/>
    <property type="molecule type" value="Genomic_DNA"/>
</dbReference>
<keyword evidence="3" id="KW-0285">Flavoprotein</keyword>
<feature type="domain" description="Nitroreductase" evidence="6">
    <location>
        <begin position="122"/>
        <end position="168"/>
    </location>
</feature>
<dbReference type="InterPro" id="IPR029479">
    <property type="entry name" value="Nitroreductase"/>
</dbReference>
<dbReference type="Gene3D" id="3.40.109.10">
    <property type="entry name" value="NADH Oxidase"/>
    <property type="match status" value="1"/>
</dbReference>
<organism evidence="7 8">
    <name type="scientific">Photobacterium iliopiscarium</name>
    <dbReference type="NCBI Taxonomy" id="56192"/>
    <lineage>
        <taxon>Bacteria</taxon>
        <taxon>Pseudomonadati</taxon>
        <taxon>Pseudomonadota</taxon>
        <taxon>Gammaproteobacteria</taxon>
        <taxon>Vibrionales</taxon>
        <taxon>Vibrionaceae</taxon>
        <taxon>Photobacterium</taxon>
    </lineage>
</organism>
<evidence type="ECO:0000256" key="1">
    <source>
        <dbReference type="ARBA" id="ARBA00001917"/>
    </source>
</evidence>
<evidence type="ECO:0000256" key="4">
    <source>
        <dbReference type="ARBA" id="ARBA00022643"/>
    </source>
</evidence>
<comment type="similarity">
    <text evidence="2">Belongs to the nitroreductase family.</text>
</comment>
<evidence type="ECO:0000256" key="3">
    <source>
        <dbReference type="ARBA" id="ARBA00022630"/>
    </source>
</evidence>
<proteinExistence type="inferred from homology"/>
<dbReference type="InterPro" id="IPR000415">
    <property type="entry name" value="Nitroreductase-like"/>
</dbReference>
<protein>
    <recommendedName>
        <fullName evidence="6">Nitroreductase domain-containing protein</fullName>
    </recommendedName>
</protein>
<evidence type="ECO:0000313" key="7">
    <source>
        <dbReference type="EMBL" id="PSV98599.1"/>
    </source>
</evidence>
<evidence type="ECO:0000313" key="8">
    <source>
        <dbReference type="Proteomes" id="UP000241954"/>
    </source>
</evidence>
<comment type="caution">
    <text evidence="7">The sequence shown here is derived from an EMBL/GenBank/DDBJ whole genome shotgun (WGS) entry which is preliminary data.</text>
</comment>
<dbReference type="Pfam" id="PF00881">
    <property type="entry name" value="Nitroreductase"/>
    <property type="match status" value="1"/>
</dbReference>
<name>A0A2T3MP01_9GAMM</name>
<evidence type="ECO:0000256" key="2">
    <source>
        <dbReference type="ARBA" id="ARBA00007118"/>
    </source>
</evidence>
<gene>
    <name evidence="7" type="ORF">C9I88_03990</name>
</gene>
<dbReference type="GO" id="GO:0016491">
    <property type="term" value="F:oxidoreductase activity"/>
    <property type="evidence" value="ECO:0007669"/>
    <property type="project" value="UniProtKB-KW"/>
</dbReference>
<accession>A0A2T3MP01</accession>
<comment type="cofactor">
    <cofactor evidence="1">
        <name>FMN</name>
        <dbReference type="ChEBI" id="CHEBI:58210"/>
    </cofactor>
</comment>
<dbReference type="PANTHER" id="PTHR43673">
    <property type="entry name" value="NAD(P)H NITROREDUCTASE YDGI-RELATED"/>
    <property type="match status" value="1"/>
</dbReference>
<evidence type="ECO:0000259" key="6">
    <source>
        <dbReference type="Pfam" id="PF00881"/>
    </source>
</evidence>
<dbReference type="Proteomes" id="UP000241954">
    <property type="component" value="Unassembled WGS sequence"/>
</dbReference>
<dbReference type="AlphaFoldDB" id="A0A2T3MP01"/>
<sequence>MGKKDQGQLIAWILQDKHRIEKGLSLPNPRYGFGQLALDRLYNNLKNYEEIVGKDEYYFIGIGAFKQYYNFHENNSNIPDFFYKFSDLFSDFNLSKLTDSVGLKKIENSNISFEEYNKFMLSRSSCRNFDYDRKIELDTLNKCSISAIKTPSVCNRQHWKIHYFFGDKAQTLLKFQNGNTGFSDNIPCLGVVTVNLKSFYTPSERYQHYIDGGMFSMSLINSFHAIGLSSCALNWAAPLASDIKLHKLGYIQESESVVMFIAIGYAKDGTMVAKSPRIKNSDKFKFHEE</sequence>
<dbReference type="PANTHER" id="PTHR43673:SF2">
    <property type="entry name" value="NITROREDUCTASE"/>
    <property type="match status" value="1"/>
</dbReference>
<keyword evidence="4" id="KW-0288">FMN</keyword>
<keyword evidence="5" id="KW-0560">Oxidoreductase</keyword>
<evidence type="ECO:0000256" key="5">
    <source>
        <dbReference type="ARBA" id="ARBA00023002"/>
    </source>
</evidence>
<dbReference type="SUPFAM" id="SSF55469">
    <property type="entry name" value="FMN-dependent nitroreductase-like"/>
    <property type="match status" value="1"/>
</dbReference>